<dbReference type="EMBL" id="FOXO01000024">
    <property type="protein sequence ID" value="SFQ21482.1"/>
    <property type="molecule type" value="Genomic_DNA"/>
</dbReference>
<reference evidence="10" key="1">
    <citation type="submission" date="2016-10" db="EMBL/GenBank/DDBJ databases">
        <authorList>
            <person name="Varghese N."/>
            <person name="Submissions S."/>
        </authorList>
    </citation>
    <scope>NUCLEOTIDE SEQUENCE [LARGE SCALE GENOMIC DNA]</scope>
    <source>
        <strain evidence="10">P18</strain>
    </source>
</reference>
<dbReference type="SUPFAM" id="SSF144091">
    <property type="entry name" value="Rhomboid-like"/>
    <property type="match status" value="1"/>
</dbReference>
<evidence type="ECO:0000259" key="8">
    <source>
        <dbReference type="Pfam" id="PF01694"/>
    </source>
</evidence>
<keyword evidence="4" id="KW-0378">Hydrolase</keyword>
<feature type="transmembrane region" description="Helical" evidence="7">
    <location>
        <begin position="181"/>
        <end position="200"/>
    </location>
</feature>
<evidence type="ECO:0000256" key="6">
    <source>
        <dbReference type="ARBA" id="ARBA00023136"/>
    </source>
</evidence>
<proteinExistence type="inferred from homology"/>
<dbReference type="RefSeq" id="WP_074890230.1">
    <property type="nucleotide sequence ID" value="NZ_FOXO01000024.1"/>
</dbReference>
<evidence type="ECO:0000256" key="7">
    <source>
        <dbReference type="SAM" id="Phobius"/>
    </source>
</evidence>
<feature type="transmembrane region" description="Helical" evidence="7">
    <location>
        <begin position="58"/>
        <end position="88"/>
    </location>
</feature>
<dbReference type="PANTHER" id="PTHR43731:SF14">
    <property type="entry name" value="PRESENILIN-ASSOCIATED RHOMBOID-LIKE PROTEIN, MITOCHONDRIAL"/>
    <property type="match status" value="1"/>
</dbReference>
<feature type="transmembrane region" description="Helical" evidence="7">
    <location>
        <begin position="17"/>
        <end position="38"/>
    </location>
</feature>
<keyword evidence="3 7" id="KW-0812">Transmembrane</keyword>
<dbReference type="GO" id="GO:0016020">
    <property type="term" value="C:membrane"/>
    <property type="evidence" value="ECO:0007669"/>
    <property type="project" value="UniProtKB-SubCell"/>
</dbReference>
<dbReference type="Gene3D" id="1.20.1540.10">
    <property type="entry name" value="Rhomboid-like"/>
    <property type="match status" value="1"/>
</dbReference>
<keyword evidence="6 7" id="KW-0472">Membrane</keyword>
<dbReference type="AlphaFoldDB" id="A0A1I5WNW7"/>
<evidence type="ECO:0000313" key="10">
    <source>
        <dbReference type="Proteomes" id="UP000182624"/>
    </source>
</evidence>
<feature type="transmembrane region" description="Helical" evidence="7">
    <location>
        <begin position="95"/>
        <end position="115"/>
    </location>
</feature>
<dbReference type="OrthoDB" id="9813074at2"/>
<dbReference type="Proteomes" id="UP000182624">
    <property type="component" value="Unassembled WGS sequence"/>
</dbReference>
<organism evidence="9 10">
    <name type="scientific">Butyrivibrio proteoclasticus</name>
    <dbReference type="NCBI Taxonomy" id="43305"/>
    <lineage>
        <taxon>Bacteria</taxon>
        <taxon>Bacillati</taxon>
        <taxon>Bacillota</taxon>
        <taxon>Clostridia</taxon>
        <taxon>Lachnospirales</taxon>
        <taxon>Lachnospiraceae</taxon>
        <taxon>Butyrivibrio</taxon>
    </lineage>
</organism>
<dbReference type="GO" id="GO:0004252">
    <property type="term" value="F:serine-type endopeptidase activity"/>
    <property type="evidence" value="ECO:0007669"/>
    <property type="project" value="InterPro"/>
</dbReference>
<feature type="transmembrane region" description="Helical" evidence="7">
    <location>
        <begin position="121"/>
        <end position="145"/>
    </location>
</feature>
<evidence type="ECO:0000256" key="3">
    <source>
        <dbReference type="ARBA" id="ARBA00022692"/>
    </source>
</evidence>
<feature type="transmembrane region" description="Helical" evidence="7">
    <location>
        <begin position="157"/>
        <end position="175"/>
    </location>
</feature>
<dbReference type="GO" id="GO:0006508">
    <property type="term" value="P:proteolysis"/>
    <property type="evidence" value="ECO:0007669"/>
    <property type="project" value="UniProtKB-KW"/>
</dbReference>
<evidence type="ECO:0000313" key="9">
    <source>
        <dbReference type="EMBL" id="SFQ21482.1"/>
    </source>
</evidence>
<keyword evidence="5 7" id="KW-1133">Transmembrane helix</keyword>
<comment type="similarity">
    <text evidence="2">Belongs to the peptidase S54 family.</text>
</comment>
<keyword evidence="10" id="KW-1185">Reference proteome</keyword>
<protein>
    <submittedName>
        <fullName evidence="9">Rhomboid protease GluP</fullName>
    </submittedName>
</protein>
<accession>A0A1I5WNW7</accession>
<evidence type="ECO:0000256" key="5">
    <source>
        <dbReference type="ARBA" id="ARBA00022989"/>
    </source>
</evidence>
<evidence type="ECO:0000256" key="2">
    <source>
        <dbReference type="ARBA" id="ARBA00009045"/>
    </source>
</evidence>
<evidence type="ECO:0000256" key="1">
    <source>
        <dbReference type="ARBA" id="ARBA00004141"/>
    </source>
</evidence>
<dbReference type="InterPro" id="IPR050925">
    <property type="entry name" value="Rhomboid_protease_S54"/>
</dbReference>
<evidence type="ECO:0000256" key="4">
    <source>
        <dbReference type="ARBA" id="ARBA00022801"/>
    </source>
</evidence>
<feature type="domain" description="Peptidase S54 rhomboid" evidence="8">
    <location>
        <begin position="56"/>
        <end position="195"/>
    </location>
</feature>
<name>A0A1I5WNW7_9FIRM</name>
<comment type="subcellular location">
    <subcellularLocation>
        <location evidence="1">Membrane</location>
        <topology evidence="1">Multi-pass membrane protein</topology>
    </subcellularLocation>
</comment>
<dbReference type="PANTHER" id="PTHR43731">
    <property type="entry name" value="RHOMBOID PROTEASE"/>
    <property type="match status" value="1"/>
</dbReference>
<sequence>MQEEEFWERQKQIYKQAYVSIAIFLLNVIIYILSQHITKWMYADGAMVTERILGEGEFYRIFTAMFLHADIDHICNNMAILILVGAVVENYTGHLFYVVLYLLSGFFGNILSMAYEVKNNLTWFSIGASGAIMGIVGFLAAWIIANRTTFLKNRGTAVRMLFLLVFIVEACFFQKGANTPAHLGGFLTGFVLGVINIIVFSNNKVMEGLA</sequence>
<dbReference type="InterPro" id="IPR022764">
    <property type="entry name" value="Peptidase_S54_rhomboid_dom"/>
</dbReference>
<dbReference type="InterPro" id="IPR035952">
    <property type="entry name" value="Rhomboid-like_sf"/>
</dbReference>
<dbReference type="Pfam" id="PF01694">
    <property type="entry name" value="Rhomboid"/>
    <property type="match status" value="1"/>
</dbReference>
<keyword evidence="9" id="KW-0645">Protease</keyword>
<gene>
    <name evidence="9" type="ORF">SAMN04487928_12417</name>
</gene>